<proteinExistence type="predicted"/>
<name>A0A7I8VS73_9ANNE</name>
<feature type="region of interest" description="Disordered" evidence="1">
    <location>
        <begin position="1"/>
        <end position="22"/>
    </location>
</feature>
<evidence type="ECO:0000256" key="1">
    <source>
        <dbReference type="SAM" id="MobiDB-lite"/>
    </source>
</evidence>
<accession>A0A7I8VS73</accession>
<evidence type="ECO:0000313" key="2">
    <source>
        <dbReference type="EMBL" id="CAD5118569.1"/>
    </source>
</evidence>
<dbReference type="AlphaFoldDB" id="A0A7I8VS73"/>
<reference evidence="2 3" key="1">
    <citation type="submission" date="2020-08" db="EMBL/GenBank/DDBJ databases">
        <authorList>
            <person name="Hejnol A."/>
        </authorList>
    </citation>
    <scope>NUCLEOTIDE SEQUENCE [LARGE SCALE GENOMIC DNA]</scope>
</reference>
<protein>
    <submittedName>
        <fullName evidence="2">DgyrCDS7257</fullName>
    </submittedName>
</protein>
<dbReference type="Proteomes" id="UP000549394">
    <property type="component" value="Unassembled WGS sequence"/>
</dbReference>
<keyword evidence="3" id="KW-1185">Reference proteome</keyword>
<comment type="caution">
    <text evidence="2">The sequence shown here is derived from an EMBL/GenBank/DDBJ whole genome shotgun (WGS) entry which is preliminary data.</text>
</comment>
<dbReference type="EMBL" id="CAJFCJ010000009">
    <property type="protein sequence ID" value="CAD5118569.1"/>
    <property type="molecule type" value="Genomic_DNA"/>
</dbReference>
<gene>
    <name evidence="2" type="ORF">DGYR_LOCUS6926</name>
</gene>
<sequence length="517" mass="58249">MTPGKKIAGSKNVKQKSKLSKPINRKSSLPLDRVAMLVEEANEISQLLNKDYVFVKAAEESDDEKERIIKVINIQMSLSTRWSIIKLKERLVQMRKLLYEQDSILISNEDEVFFDPNDTWTKEDLTKYSDILAKRKLPKDSLISLDVSVADLLLTMETEERASPKSDELIPVKDVPNSTDNHIPLTPQLSNNSDSLNIFKQCEDVLYSIKKSQNEEQPSFIDSIISNCQRLINTFQVFAVNEEKSMFHCIPALEKLDTVSNLWRRTVRSTVLSRTTGDSLRDSIRELTNNLLLFVQTRRGLSDCEKSVLKTVFAASSLALIAGDTPSCLRKKSRRTSVSTQTINADLITFDGDEEDITQPLIQLNVRKSILEGAKAASDCVFEVVKQSLKANEEEILEKNLKDVIRTSIDIVSALATRIMDVEEDHKIWKNFRRDITQINSLADSVTLMVTASRTTPQANGRCAQMVLKSLVTLTQHYPLFESALIAVRHSIKNIKLSPGDNSVRLLPPVPSVELST</sequence>
<dbReference type="OrthoDB" id="10664921at2759"/>
<organism evidence="2 3">
    <name type="scientific">Dimorphilus gyrociliatus</name>
    <dbReference type="NCBI Taxonomy" id="2664684"/>
    <lineage>
        <taxon>Eukaryota</taxon>
        <taxon>Metazoa</taxon>
        <taxon>Spiralia</taxon>
        <taxon>Lophotrochozoa</taxon>
        <taxon>Annelida</taxon>
        <taxon>Polychaeta</taxon>
        <taxon>Polychaeta incertae sedis</taxon>
        <taxon>Dinophilidae</taxon>
        <taxon>Dimorphilus</taxon>
    </lineage>
</organism>
<evidence type="ECO:0000313" key="3">
    <source>
        <dbReference type="Proteomes" id="UP000549394"/>
    </source>
</evidence>